<evidence type="ECO:0000256" key="3">
    <source>
        <dbReference type="ARBA" id="ARBA00023121"/>
    </source>
</evidence>
<protein>
    <recommendedName>
        <fullName evidence="6">ACB domain-containing protein</fullName>
    </recommendedName>
</protein>
<keyword evidence="1" id="KW-0677">Repeat</keyword>
<feature type="compositionally biased region" description="Acidic residues" evidence="5">
    <location>
        <begin position="111"/>
        <end position="123"/>
    </location>
</feature>
<dbReference type="SMART" id="SM00248">
    <property type="entry name" value="ANK"/>
    <property type="match status" value="2"/>
</dbReference>
<sequence length="240" mass="26378">MTDHTPRERFEAASPWLASTPAAAGLPNETKLELYGLFKFITTNEGPSSSRPSIFYPANRAKFDAWASTFKQYTSLNIEPAGAQARAQGRYVDIAKQVGWDGVIREEDDIDLENLSDSDDEGDESRKGGSGKDGWRSVSVMEGAGKKSAEESESPIHDAVSTNDSVEVRRLLQNDKGLVNAVDEFGYTPLHLAADRGYPDMTRLLLEHGADRNVKDQDEQTPLMLAEISNRDDIIAILSS</sequence>
<evidence type="ECO:0000256" key="2">
    <source>
        <dbReference type="ARBA" id="ARBA00023043"/>
    </source>
</evidence>
<reference evidence="7 8" key="1">
    <citation type="submission" date="2017-05" db="EMBL/GenBank/DDBJ databases">
        <title>The Genome Sequence of Tsuchiyaea wingfieldii DSM 27421.</title>
        <authorList>
            <person name="Cuomo C."/>
            <person name="Passer A."/>
            <person name="Billmyre B."/>
            <person name="Heitman J."/>
        </authorList>
    </citation>
    <scope>NUCLEOTIDE SEQUENCE [LARGE SCALE GENOMIC DNA]</scope>
    <source>
        <strain evidence="7 8">DSM 27421</strain>
    </source>
</reference>
<dbReference type="Gene3D" id="1.20.80.10">
    <property type="match status" value="1"/>
</dbReference>
<proteinExistence type="predicted"/>
<name>A0A5D3AX12_9TREE</name>
<evidence type="ECO:0000313" key="8">
    <source>
        <dbReference type="Proteomes" id="UP000322245"/>
    </source>
</evidence>
<comment type="caution">
    <text evidence="7">The sequence shown here is derived from an EMBL/GenBank/DDBJ whole genome shotgun (WGS) entry which is preliminary data.</text>
</comment>
<accession>A0A5D3AX12</accession>
<gene>
    <name evidence="7" type="ORF">B9479_004041</name>
</gene>
<dbReference type="Proteomes" id="UP000322245">
    <property type="component" value="Unassembled WGS sequence"/>
</dbReference>
<evidence type="ECO:0000259" key="6">
    <source>
        <dbReference type="PROSITE" id="PS51228"/>
    </source>
</evidence>
<feature type="repeat" description="ANK" evidence="4">
    <location>
        <begin position="185"/>
        <end position="217"/>
    </location>
</feature>
<dbReference type="InterPro" id="IPR000582">
    <property type="entry name" value="Acyl-CoA-binding_protein"/>
</dbReference>
<evidence type="ECO:0000256" key="4">
    <source>
        <dbReference type="PROSITE-ProRule" id="PRU00023"/>
    </source>
</evidence>
<dbReference type="GO" id="GO:0000062">
    <property type="term" value="F:fatty-acyl-CoA binding"/>
    <property type="evidence" value="ECO:0007669"/>
    <property type="project" value="InterPro"/>
</dbReference>
<dbReference type="PROSITE" id="PS50297">
    <property type="entry name" value="ANK_REP_REGION"/>
    <property type="match status" value="1"/>
</dbReference>
<keyword evidence="2 4" id="KW-0040">ANK repeat</keyword>
<dbReference type="AlphaFoldDB" id="A0A5D3AX12"/>
<dbReference type="InterPro" id="IPR002110">
    <property type="entry name" value="Ankyrin_rpt"/>
</dbReference>
<dbReference type="InterPro" id="IPR035984">
    <property type="entry name" value="Acyl-CoA-binding_sf"/>
</dbReference>
<dbReference type="InterPro" id="IPR014352">
    <property type="entry name" value="FERM/acyl-CoA-bd_prot_sf"/>
</dbReference>
<organism evidence="7 8">
    <name type="scientific">Cryptococcus floricola</name>
    <dbReference type="NCBI Taxonomy" id="2591691"/>
    <lineage>
        <taxon>Eukaryota</taxon>
        <taxon>Fungi</taxon>
        <taxon>Dikarya</taxon>
        <taxon>Basidiomycota</taxon>
        <taxon>Agaricomycotina</taxon>
        <taxon>Tremellomycetes</taxon>
        <taxon>Tremellales</taxon>
        <taxon>Cryptococcaceae</taxon>
        <taxon>Cryptococcus</taxon>
    </lineage>
</organism>
<evidence type="ECO:0000313" key="7">
    <source>
        <dbReference type="EMBL" id="TYJ55318.1"/>
    </source>
</evidence>
<dbReference type="PROSITE" id="PS50088">
    <property type="entry name" value="ANK_REPEAT"/>
    <property type="match status" value="1"/>
</dbReference>
<dbReference type="EMBL" id="NIDF01000042">
    <property type="protein sequence ID" value="TYJ55318.1"/>
    <property type="molecule type" value="Genomic_DNA"/>
</dbReference>
<evidence type="ECO:0000256" key="5">
    <source>
        <dbReference type="SAM" id="MobiDB-lite"/>
    </source>
</evidence>
<dbReference type="PANTHER" id="PTHR24119">
    <property type="entry name" value="ACYL-COA-BINDING DOMAIN-CONTAINING PROTEIN 6"/>
    <property type="match status" value="1"/>
</dbReference>
<feature type="region of interest" description="Disordered" evidence="5">
    <location>
        <begin position="111"/>
        <end position="161"/>
    </location>
</feature>
<dbReference type="PROSITE" id="PS51228">
    <property type="entry name" value="ACB_2"/>
    <property type="match status" value="1"/>
</dbReference>
<dbReference type="Pfam" id="PF12796">
    <property type="entry name" value="Ank_2"/>
    <property type="match status" value="1"/>
</dbReference>
<dbReference type="InterPro" id="IPR036770">
    <property type="entry name" value="Ankyrin_rpt-contain_sf"/>
</dbReference>
<feature type="compositionally biased region" description="Basic and acidic residues" evidence="5">
    <location>
        <begin position="144"/>
        <end position="156"/>
    </location>
</feature>
<dbReference type="SUPFAM" id="SSF48403">
    <property type="entry name" value="Ankyrin repeat"/>
    <property type="match status" value="1"/>
</dbReference>
<feature type="domain" description="ACB" evidence="6">
    <location>
        <begin position="6"/>
        <end position="104"/>
    </location>
</feature>
<keyword evidence="3" id="KW-0446">Lipid-binding</keyword>
<dbReference type="Pfam" id="PF00887">
    <property type="entry name" value="ACBP"/>
    <property type="match status" value="1"/>
</dbReference>
<evidence type="ECO:0000256" key="1">
    <source>
        <dbReference type="ARBA" id="ARBA00022737"/>
    </source>
</evidence>
<keyword evidence="8" id="KW-1185">Reference proteome</keyword>
<dbReference type="PANTHER" id="PTHR24119:SF0">
    <property type="entry name" value="ACYL-COA-BINDING DOMAIN-CONTAINING PROTEIN 6"/>
    <property type="match status" value="1"/>
</dbReference>
<dbReference type="Gene3D" id="1.25.40.20">
    <property type="entry name" value="Ankyrin repeat-containing domain"/>
    <property type="match status" value="1"/>
</dbReference>
<dbReference type="SUPFAM" id="SSF47027">
    <property type="entry name" value="Acyl-CoA binding protein"/>
    <property type="match status" value="1"/>
</dbReference>